<organism evidence="1 2">
    <name type="scientific">Pseudoduganella chitinolytica</name>
    <dbReference type="NCBI Taxonomy" id="34070"/>
    <lineage>
        <taxon>Bacteria</taxon>
        <taxon>Pseudomonadati</taxon>
        <taxon>Pseudomonadota</taxon>
        <taxon>Betaproteobacteria</taxon>
        <taxon>Burkholderiales</taxon>
        <taxon>Oxalobacteraceae</taxon>
        <taxon>Telluria group</taxon>
        <taxon>Pseudoduganella</taxon>
    </lineage>
</organism>
<proteinExistence type="predicted"/>
<accession>A0ABY8BA66</accession>
<gene>
    <name evidence="1" type="ORF">PX653_26065</name>
</gene>
<dbReference type="RefSeq" id="WP_277415537.1">
    <property type="nucleotide sequence ID" value="NZ_CP119083.1"/>
</dbReference>
<evidence type="ECO:0000313" key="2">
    <source>
        <dbReference type="Proteomes" id="UP001216510"/>
    </source>
</evidence>
<reference evidence="1 2" key="1">
    <citation type="submission" date="2023-02" db="EMBL/GenBank/DDBJ databases">
        <title>Gemone sequence of Telluria chitinolytica ACM 3522T.</title>
        <authorList>
            <person name="Frediansyah A."/>
            <person name="Miess H."/>
            <person name="Gross H."/>
        </authorList>
    </citation>
    <scope>NUCLEOTIDE SEQUENCE [LARGE SCALE GENOMIC DNA]</scope>
    <source>
        <strain evidence="1 2">ACM 3522</strain>
    </source>
</reference>
<name>A0ABY8BA66_9BURK</name>
<sequence>MNIGFDDIWRIWSALRRKEDELKWGGYLPGSTTRQYDSMGRPAIASSPLTSGWMDAQLGRVERVRAALTKSGPLAGKIIIQTYSGINISTIVGILVSACQDFALCYGGSGRKGRPGLRKWCGKDECKTEALLMGNTNG</sequence>
<dbReference type="Proteomes" id="UP001216510">
    <property type="component" value="Chromosome"/>
</dbReference>
<dbReference type="EMBL" id="CP119083">
    <property type="protein sequence ID" value="WEF32821.1"/>
    <property type="molecule type" value="Genomic_DNA"/>
</dbReference>
<protein>
    <submittedName>
        <fullName evidence="1">Uncharacterized protein</fullName>
    </submittedName>
</protein>
<evidence type="ECO:0000313" key="1">
    <source>
        <dbReference type="EMBL" id="WEF32821.1"/>
    </source>
</evidence>
<keyword evidence="2" id="KW-1185">Reference proteome</keyword>